<comment type="caution">
    <text evidence="3">The sequence shown here is derived from an EMBL/GenBank/DDBJ whole genome shotgun (WGS) entry which is preliminary data.</text>
</comment>
<dbReference type="EMBL" id="JAEMHM010000025">
    <property type="protein sequence ID" value="MBJ6727573.1"/>
    <property type="molecule type" value="Genomic_DNA"/>
</dbReference>
<feature type="signal peptide" evidence="1">
    <location>
        <begin position="1"/>
        <end position="30"/>
    </location>
</feature>
<dbReference type="Proteomes" id="UP000636888">
    <property type="component" value="Unassembled WGS sequence"/>
</dbReference>
<evidence type="ECO:0000313" key="4">
    <source>
        <dbReference type="Proteomes" id="UP000636888"/>
    </source>
</evidence>
<dbReference type="SMART" id="SM00060">
    <property type="entry name" value="FN3"/>
    <property type="match status" value="1"/>
</dbReference>
<name>A0A8J7M2S0_9BACT</name>
<keyword evidence="1" id="KW-0732">Signal</keyword>
<dbReference type="SUPFAM" id="SSF49373">
    <property type="entry name" value="Invasin/intimin cell-adhesion fragments"/>
    <property type="match status" value="1"/>
</dbReference>
<feature type="domain" description="Fibronectin type-III" evidence="2">
    <location>
        <begin position="23"/>
        <end position="124"/>
    </location>
</feature>
<dbReference type="InterPro" id="IPR025141">
    <property type="entry name" value="DUF4082"/>
</dbReference>
<dbReference type="RefSeq" id="WP_199386709.1">
    <property type="nucleotide sequence ID" value="NZ_JAEMHM010000025.1"/>
</dbReference>
<evidence type="ECO:0000256" key="1">
    <source>
        <dbReference type="SAM" id="SignalP"/>
    </source>
</evidence>
<dbReference type="InterPro" id="IPR013783">
    <property type="entry name" value="Ig-like_fold"/>
</dbReference>
<dbReference type="InterPro" id="IPR036116">
    <property type="entry name" value="FN3_sf"/>
</dbReference>
<feature type="chain" id="PRO_5035268811" evidence="1">
    <location>
        <begin position="31"/>
        <end position="738"/>
    </location>
</feature>
<dbReference type="AlphaFoldDB" id="A0A8J7M2S0"/>
<dbReference type="Pfam" id="PF00041">
    <property type="entry name" value="fn3"/>
    <property type="match status" value="1"/>
</dbReference>
<evidence type="ECO:0000259" key="2">
    <source>
        <dbReference type="PROSITE" id="PS50853"/>
    </source>
</evidence>
<dbReference type="InterPro" id="IPR008964">
    <property type="entry name" value="Invasin/intimin_cell_adhesion"/>
</dbReference>
<dbReference type="CDD" id="cd00063">
    <property type="entry name" value="FN3"/>
    <property type="match status" value="1"/>
</dbReference>
<dbReference type="InterPro" id="IPR003961">
    <property type="entry name" value="FN3_dom"/>
</dbReference>
<dbReference type="Pfam" id="PF02368">
    <property type="entry name" value="Big_2"/>
    <property type="match status" value="1"/>
</dbReference>
<dbReference type="SUPFAM" id="SSF49265">
    <property type="entry name" value="Fibronectin type III"/>
    <property type="match status" value="1"/>
</dbReference>
<keyword evidence="4" id="KW-1185">Reference proteome</keyword>
<dbReference type="Pfam" id="PF17957">
    <property type="entry name" value="Big_7"/>
    <property type="match status" value="2"/>
</dbReference>
<gene>
    <name evidence="3" type="ORF">JFN93_22895</name>
</gene>
<dbReference type="InterPro" id="IPR003343">
    <property type="entry name" value="Big_2"/>
</dbReference>
<dbReference type="PROSITE" id="PS50853">
    <property type="entry name" value="FN3"/>
    <property type="match status" value="1"/>
</dbReference>
<dbReference type="Gene3D" id="2.60.40.10">
    <property type="entry name" value="Immunoglobulins"/>
    <property type="match status" value="3"/>
</dbReference>
<reference evidence="3" key="1">
    <citation type="submission" date="2020-12" db="EMBL/GenBank/DDBJ databases">
        <title>Geomonas sp. Red875, isolated from river sediment.</title>
        <authorList>
            <person name="Xu Z."/>
            <person name="Zhang Z."/>
            <person name="Masuda Y."/>
            <person name="Itoh H."/>
            <person name="Senoo K."/>
        </authorList>
    </citation>
    <scope>NUCLEOTIDE SEQUENCE</scope>
    <source>
        <strain evidence="3">Red875</strain>
    </source>
</reference>
<dbReference type="Pfam" id="PF13313">
    <property type="entry name" value="DUF4082"/>
    <property type="match status" value="2"/>
</dbReference>
<sequence>MHIERKRRSWRSWLSGLLAAVAVVSTVSLAGQCLAATSATFSWSASAGATGYKLYYQPDSSTQPFKGTGAAQGASPITLGNVTSTTLSGLDPAHNYYAAVTAFNSAGESAYSNVVLIPESVAPTVSITAPANGATATGTMSVTANATDNIGVTKVEFYVNGTLAATDTATPYLYSWNTSNLAAGTYTLTAKAYDAAGNVGTSSAVSVSVVKDTTAPTVSLSAPASGATLTGTTTLSATASDNIGVTKVEFYANGALLGATNVAPYSYSWNTSTVANGSYTLTAKAYDAAGNVGTSNSISVTTSNSTVTTPPPTTGSTYTIWPSSAVPKQADSGADSSVELGVKFKADTNGTISGIRFYKASTNTGTHTGTLWSATGTKLATATFSGETASGWQQVNFSTPVAVTAGTVYVASYHCPAGHYAGDLNYFASAGYDNAPLHALANGVSGYNGCFSYGSTPAFPNQGYNSCNYWVDVVFSSGSTTTTPPPATLTSLAVSPANQSVTAGATVQYTATGTYSDGSTKNLTTSATWSSSNTAVATVSTAGVGAGVSAGTATVTANVSGITGSTSLTVTSSTPTATNVSLFSGVTPATGDSGPDSSVELGMKFKSDVNGYITGIRFYKASTNTGTHTGTLWSASGTKLATGTFSGETASGWQQLNFSTPVAISAGTVYVASYHAPAGHYSDDLNYFSGKTRDVAPLHALADGTSGYNGVYNYGSSTIFPSLGFNASNYYVDVVFHQ</sequence>
<organism evidence="3 4">
    <name type="scientific">Geomesophilobacter sediminis</name>
    <dbReference type="NCBI Taxonomy" id="2798584"/>
    <lineage>
        <taxon>Bacteria</taxon>
        <taxon>Pseudomonadati</taxon>
        <taxon>Thermodesulfobacteriota</taxon>
        <taxon>Desulfuromonadia</taxon>
        <taxon>Geobacterales</taxon>
        <taxon>Geobacteraceae</taxon>
        <taxon>Geomesophilobacter</taxon>
    </lineage>
</organism>
<dbReference type="SMART" id="SM00635">
    <property type="entry name" value="BID_2"/>
    <property type="match status" value="1"/>
</dbReference>
<evidence type="ECO:0000313" key="3">
    <source>
        <dbReference type="EMBL" id="MBJ6727573.1"/>
    </source>
</evidence>
<accession>A0A8J7M2S0</accession>
<dbReference type="Gene3D" id="2.60.40.1080">
    <property type="match status" value="1"/>
</dbReference>
<protein>
    <submittedName>
        <fullName evidence="3">DUF4082 domain-containing protein</fullName>
    </submittedName>
</protein>
<proteinExistence type="predicted"/>